<evidence type="ECO:0000256" key="5">
    <source>
        <dbReference type="ARBA" id="ARBA00022737"/>
    </source>
</evidence>
<evidence type="ECO:0000256" key="8">
    <source>
        <dbReference type="ARBA" id="ARBA00023170"/>
    </source>
</evidence>
<name>A0A9D4UUM4_ADICA</name>
<proteinExistence type="predicted"/>
<keyword evidence="7 10" id="KW-0472">Membrane</keyword>
<dbReference type="InterPro" id="IPR000719">
    <property type="entry name" value="Prot_kinase_dom"/>
</dbReference>
<dbReference type="Proteomes" id="UP000886520">
    <property type="component" value="Chromosome 10"/>
</dbReference>
<keyword evidence="3 10" id="KW-0812">Transmembrane</keyword>
<evidence type="ECO:0000256" key="2">
    <source>
        <dbReference type="ARBA" id="ARBA00022614"/>
    </source>
</evidence>
<evidence type="ECO:0000256" key="1">
    <source>
        <dbReference type="ARBA" id="ARBA00004167"/>
    </source>
</evidence>
<feature type="domain" description="Protein kinase" evidence="12">
    <location>
        <begin position="513"/>
        <end position="793"/>
    </location>
</feature>
<dbReference type="SMART" id="SM00220">
    <property type="entry name" value="S_TKc"/>
    <property type="match status" value="1"/>
</dbReference>
<evidence type="ECO:0000313" key="14">
    <source>
        <dbReference type="Proteomes" id="UP000886520"/>
    </source>
</evidence>
<dbReference type="OrthoDB" id="676979at2759"/>
<keyword evidence="8" id="KW-0675">Receptor</keyword>
<dbReference type="EMBL" id="JABFUD020000010">
    <property type="protein sequence ID" value="KAI5074236.1"/>
    <property type="molecule type" value="Genomic_DNA"/>
</dbReference>
<dbReference type="Gene3D" id="1.10.510.10">
    <property type="entry name" value="Transferase(Phosphotransferase) domain 1"/>
    <property type="match status" value="1"/>
</dbReference>
<feature type="transmembrane region" description="Helical" evidence="10">
    <location>
        <begin position="421"/>
        <end position="447"/>
    </location>
</feature>
<keyword evidence="6 10" id="KW-1133">Transmembrane helix</keyword>
<dbReference type="GO" id="GO:0004672">
    <property type="term" value="F:protein kinase activity"/>
    <property type="evidence" value="ECO:0007669"/>
    <property type="project" value="InterPro"/>
</dbReference>
<dbReference type="PROSITE" id="PS50011">
    <property type="entry name" value="PROTEIN_KINASE_DOM"/>
    <property type="match status" value="1"/>
</dbReference>
<dbReference type="GO" id="GO:0016020">
    <property type="term" value="C:membrane"/>
    <property type="evidence" value="ECO:0007669"/>
    <property type="project" value="UniProtKB-SubCell"/>
</dbReference>
<dbReference type="InterPro" id="IPR032675">
    <property type="entry name" value="LRR_dom_sf"/>
</dbReference>
<keyword evidence="2" id="KW-0433">Leucine-rich repeat</keyword>
<evidence type="ECO:0000256" key="4">
    <source>
        <dbReference type="ARBA" id="ARBA00022729"/>
    </source>
</evidence>
<reference evidence="13" key="1">
    <citation type="submission" date="2021-01" db="EMBL/GenBank/DDBJ databases">
        <title>Adiantum capillus-veneris genome.</title>
        <authorList>
            <person name="Fang Y."/>
            <person name="Liao Q."/>
        </authorList>
    </citation>
    <scope>NUCLEOTIDE SEQUENCE</scope>
    <source>
        <strain evidence="13">H3</strain>
        <tissue evidence="13">Leaf</tissue>
    </source>
</reference>
<sequence length="848" mass="92234">MAVLCWVLFLLLKLCSFSYGSFLPDTERVALLQLKGILENPSSLAKWSTQTDFCALPPTPALAVTCEGGYVTHLQIVGSRASSRGKNRNGMLSSSFSLESLVVHVSSFSRLKVLQLSFLGLWGPLPSKLGRLSYLESLNMSSNFIWGVLPNRLMSLQSLQVLALDDNMLNGSLPQKWSSLPKLASLSLASNKIQGQISSSFFSQLPYLQRVNLDENLLSGRVPISLSNATNLQSLSLSGNQLSGNLPDLSGLHNLMALNLQDNQLGPAFPLLSPQLLYLALGKNKLQGPIPSSMIRLRHLQQLDLSSNLLSGVLPPTFFSLASIKYLNVARNRLSGSLPLNLTLASSVKMIDLSFNLLTGRLPAQMAALMERDAIRIQWNCFSTSLQPQNPFTFCQNAALASGIDPQITAPQKDGSGGSRIGILAGITGGVLAIALTSLFLLFLLIYRKRSRSGTSPKSMGGGTCMGNKSVCVSSELLANARYISKTLKLGTLGLPQFRMFSMDELYKATDYFRDSSLIGEGSRGKVYKGQLDDGSLVAINCLRKEKVHSVKKVKARIERLAKFRHQHLVSLLGYNLVFESIGANQEGDVQVYLVYEYVSNRTLQARLAGKGADGFGWLQRLRTIIGAAKGIHYLHSGLVPGIFDNDIKISNILLDQNLVAKVSDFGLAFPLDAAGDVDGRSQITNSLSPAESYRKKLLDKKDVYNFGVVLLEVLVGRPLTSRSDGGNGKTKLMESFMAEQGSRLEAIDPKILGGCNMESLETVLEITVKCLSEDMFGRPSMEDVLWNLQYALQVQDSSNGGSQEDFGDGLYPSDVHAVKGRKNLASVGKIANEDVGKPSSPNADFFR</sequence>
<evidence type="ECO:0000256" key="10">
    <source>
        <dbReference type="SAM" id="Phobius"/>
    </source>
</evidence>
<comment type="caution">
    <text evidence="13">The sequence shown here is derived from an EMBL/GenBank/DDBJ whole genome shotgun (WGS) entry which is preliminary data.</text>
</comment>
<organism evidence="13 14">
    <name type="scientific">Adiantum capillus-veneris</name>
    <name type="common">Maidenhair fern</name>
    <dbReference type="NCBI Taxonomy" id="13818"/>
    <lineage>
        <taxon>Eukaryota</taxon>
        <taxon>Viridiplantae</taxon>
        <taxon>Streptophyta</taxon>
        <taxon>Embryophyta</taxon>
        <taxon>Tracheophyta</taxon>
        <taxon>Polypodiopsida</taxon>
        <taxon>Polypodiidae</taxon>
        <taxon>Polypodiales</taxon>
        <taxon>Pteridineae</taxon>
        <taxon>Pteridaceae</taxon>
        <taxon>Vittarioideae</taxon>
        <taxon>Adiantum</taxon>
    </lineage>
</organism>
<dbReference type="PROSITE" id="PS51450">
    <property type="entry name" value="LRR"/>
    <property type="match status" value="1"/>
</dbReference>
<gene>
    <name evidence="13" type="ORF">GOP47_0010197</name>
</gene>
<comment type="subcellular location">
    <subcellularLocation>
        <location evidence="1">Membrane</location>
        <topology evidence="1">Single-pass membrane protein</topology>
    </subcellularLocation>
</comment>
<accession>A0A9D4UUM4</accession>
<evidence type="ECO:0000256" key="11">
    <source>
        <dbReference type="SAM" id="SignalP"/>
    </source>
</evidence>
<protein>
    <recommendedName>
        <fullName evidence="12">Protein kinase domain-containing protein</fullName>
    </recommendedName>
</protein>
<evidence type="ECO:0000256" key="6">
    <source>
        <dbReference type="ARBA" id="ARBA00022989"/>
    </source>
</evidence>
<dbReference type="Pfam" id="PF00069">
    <property type="entry name" value="Pkinase"/>
    <property type="match status" value="1"/>
</dbReference>
<keyword evidence="9" id="KW-0325">Glycoprotein</keyword>
<dbReference type="Pfam" id="PF13855">
    <property type="entry name" value="LRR_8"/>
    <property type="match status" value="2"/>
</dbReference>
<dbReference type="GO" id="GO:0005524">
    <property type="term" value="F:ATP binding"/>
    <property type="evidence" value="ECO:0007669"/>
    <property type="project" value="InterPro"/>
</dbReference>
<feature type="signal peptide" evidence="11">
    <location>
        <begin position="1"/>
        <end position="20"/>
    </location>
</feature>
<evidence type="ECO:0000256" key="9">
    <source>
        <dbReference type="ARBA" id="ARBA00023180"/>
    </source>
</evidence>
<dbReference type="Gene3D" id="3.80.10.10">
    <property type="entry name" value="Ribonuclease Inhibitor"/>
    <property type="match status" value="2"/>
</dbReference>
<dbReference type="SUPFAM" id="SSF52058">
    <property type="entry name" value="L domain-like"/>
    <property type="match status" value="1"/>
</dbReference>
<evidence type="ECO:0000313" key="13">
    <source>
        <dbReference type="EMBL" id="KAI5074236.1"/>
    </source>
</evidence>
<evidence type="ECO:0000256" key="7">
    <source>
        <dbReference type="ARBA" id="ARBA00023136"/>
    </source>
</evidence>
<evidence type="ECO:0000259" key="12">
    <source>
        <dbReference type="PROSITE" id="PS50011"/>
    </source>
</evidence>
<dbReference type="Gene3D" id="3.30.200.20">
    <property type="entry name" value="Phosphorylase Kinase, domain 1"/>
    <property type="match status" value="1"/>
</dbReference>
<keyword evidence="5" id="KW-0677">Repeat</keyword>
<dbReference type="PANTHER" id="PTHR27000">
    <property type="entry name" value="LEUCINE-RICH REPEAT RECEPTOR-LIKE PROTEIN KINASE FAMILY PROTEIN-RELATED"/>
    <property type="match status" value="1"/>
</dbReference>
<dbReference type="SUPFAM" id="SSF56112">
    <property type="entry name" value="Protein kinase-like (PK-like)"/>
    <property type="match status" value="1"/>
</dbReference>
<dbReference type="InterPro" id="IPR011009">
    <property type="entry name" value="Kinase-like_dom_sf"/>
</dbReference>
<keyword evidence="4 11" id="KW-0732">Signal</keyword>
<dbReference type="InterPro" id="IPR001611">
    <property type="entry name" value="Leu-rich_rpt"/>
</dbReference>
<dbReference type="AlphaFoldDB" id="A0A9D4UUM4"/>
<feature type="chain" id="PRO_5039411970" description="Protein kinase domain-containing protein" evidence="11">
    <location>
        <begin position="21"/>
        <end position="848"/>
    </location>
</feature>
<dbReference type="PANTHER" id="PTHR27000:SF679">
    <property type="entry name" value="OS01G0170300 PROTEIN"/>
    <property type="match status" value="1"/>
</dbReference>
<dbReference type="FunFam" id="3.80.10.10:FF:000383">
    <property type="entry name" value="Leucine-rich repeat receptor protein kinase EMS1"/>
    <property type="match status" value="1"/>
</dbReference>
<keyword evidence="14" id="KW-1185">Reference proteome</keyword>
<evidence type="ECO:0000256" key="3">
    <source>
        <dbReference type="ARBA" id="ARBA00022692"/>
    </source>
</evidence>